<evidence type="ECO:0000259" key="2">
    <source>
        <dbReference type="Pfam" id="PF05678"/>
    </source>
</evidence>
<proteinExistence type="predicted"/>
<protein>
    <recommendedName>
        <fullName evidence="2">VQ domain-containing protein</fullName>
    </recommendedName>
</protein>
<evidence type="ECO:0000313" key="3">
    <source>
        <dbReference type="EMBL" id="EFJ32809.1"/>
    </source>
</evidence>
<dbReference type="AlphaFoldDB" id="D8R599"/>
<name>D8R599_SELML</name>
<dbReference type="Gramene" id="EFJ32809">
    <property type="protein sequence ID" value="EFJ32809"/>
    <property type="gene ID" value="SELMODRAFT_407942"/>
</dbReference>
<dbReference type="EMBL" id="GL377572">
    <property type="protein sequence ID" value="EFJ32809.1"/>
    <property type="molecule type" value="Genomic_DNA"/>
</dbReference>
<accession>D8R599</accession>
<feature type="compositionally biased region" description="Basic residues" evidence="1">
    <location>
        <begin position="138"/>
        <end position="147"/>
    </location>
</feature>
<dbReference type="InParanoid" id="D8R599"/>
<reference evidence="3 4" key="1">
    <citation type="journal article" date="2011" name="Science">
        <title>The Selaginella genome identifies genetic changes associated with the evolution of vascular plants.</title>
        <authorList>
            <person name="Banks J.A."/>
            <person name="Nishiyama T."/>
            <person name="Hasebe M."/>
            <person name="Bowman J.L."/>
            <person name="Gribskov M."/>
            <person name="dePamphilis C."/>
            <person name="Albert V.A."/>
            <person name="Aono N."/>
            <person name="Aoyama T."/>
            <person name="Ambrose B.A."/>
            <person name="Ashton N.W."/>
            <person name="Axtell M.J."/>
            <person name="Barker E."/>
            <person name="Barker M.S."/>
            <person name="Bennetzen J.L."/>
            <person name="Bonawitz N.D."/>
            <person name="Chapple C."/>
            <person name="Cheng C."/>
            <person name="Correa L.G."/>
            <person name="Dacre M."/>
            <person name="DeBarry J."/>
            <person name="Dreyer I."/>
            <person name="Elias M."/>
            <person name="Engstrom E.M."/>
            <person name="Estelle M."/>
            <person name="Feng L."/>
            <person name="Finet C."/>
            <person name="Floyd S.K."/>
            <person name="Frommer W.B."/>
            <person name="Fujita T."/>
            <person name="Gramzow L."/>
            <person name="Gutensohn M."/>
            <person name="Harholt J."/>
            <person name="Hattori M."/>
            <person name="Heyl A."/>
            <person name="Hirai T."/>
            <person name="Hiwatashi Y."/>
            <person name="Ishikawa M."/>
            <person name="Iwata M."/>
            <person name="Karol K.G."/>
            <person name="Koehler B."/>
            <person name="Kolukisaoglu U."/>
            <person name="Kubo M."/>
            <person name="Kurata T."/>
            <person name="Lalonde S."/>
            <person name="Li K."/>
            <person name="Li Y."/>
            <person name="Litt A."/>
            <person name="Lyons E."/>
            <person name="Manning G."/>
            <person name="Maruyama T."/>
            <person name="Michael T.P."/>
            <person name="Mikami K."/>
            <person name="Miyazaki S."/>
            <person name="Morinaga S."/>
            <person name="Murata T."/>
            <person name="Mueller-Roeber B."/>
            <person name="Nelson D.R."/>
            <person name="Obara M."/>
            <person name="Oguri Y."/>
            <person name="Olmstead R.G."/>
            <person name="Onodera N."/>
            <person name="Petersen B.L."/>
            <person name="Pils B."/>
            <person name="Prigge M."/>
            <person name="Rensing S.A."/>
            <person name="Riano-Pachon D.M."/>
            <person name="Roberts A.W."/>
            <person name="Sato Y."/>
            <person name="Scheller H.V."/>
            <person name="Schulz B."/>
            <person name="Schulz C."/>
            <person name="Shakirov E.V."/>
            <person name="Shibagaki N."/>
            <person name="Shinohara N."/>
            <person name="Shippen D.E."/>
            <person name="Soerensen I."/>
            <person name="Sotooka R."/>
            <person name="Sugimoto N."/>
            <person name="Sugita M."/>
            <person name="Sumikawa N."/>
            <person name="Tanurdzic M."/>
            <person name="Theissen G."/>
            <person name="Ulvskov P."/>
            <person name="Wakazuki S."/>
            <person name="Weng J.K."/>
            <person name="Willats W.W."/>
            <person name="Wipf D."/>
            <person name="Wolf P.G."/>
            <person name="Yang L."/>
            <person name="Zimmer A.D."/>
            <person name="Zhu Q."/>
            <person name="Mitros T."/>
            <person name="Hellsten U."/>
            <person name="Loque D."/>
            <person name="Otillar R."/>
            <person name="Salamov A."/>
            <person name="Schmutz J."/>
            <person name="Shapiro H."/>
            <person name="Lindquist E."/>
            <person name="Lucas S."/>
            <person name="Rokhsar D."/>
            <person name="Grigoriev I.V."/>
        </authorList>
    </citation>
    <scope>NUCLEOTIDE SEQUENCE [LARGE SCALE GENOMIC DNA]</scope>
</reference>
<feature type="region of interest" description="Disordered" evidence="1">
    <location>
        <begin position="128"/>
        <end position="151"/>
    </location>
</feature>
<evidence type="ECO:0000256" key="1">
    <source>
        <dbReference type="SAM" id="MobiDB-lite"/>
    </source>
</evidence>
<dbReference type="HOGENOM" id="CLU_702845_0_0_1"/>
<dbReference type="PANTHER" id="PTHR33179">
    <property type="entry name" value="VQ MOTIF-CONTAINING PROTEIN"/>
    <property type="match status" value="1"/>
</dbReference>
<organism evidence="4">
    <name type="scientific">Selaginella moellendorffii</name>
    <name type="common">Spikemoss</name>
    <dbReference type="NCBI Taxonomy" id="88036"/>
    <lineage>
        <taxon>Eukaryota</taxon>
        <taxon>Viridiplantae</taxon>
        <taxon>Streptophyta</taxon>
        <taxon>Embryophyta</taxon>
        <taxon>Tracheophyta</taxon>
        <taxon>Lycopodiopsida</taxon>
        <taxon>Selaginellales</taxon>
        <taxon>Selaginellaceae</taxon>
        <taxon>Selaginella</taxon>
    </lineage>
</organism>
<dbReference type="Pfam" id="PF05678">
    <property type="entry name" value="VQ"/>
    <property type="match status" value="1"/>
</dbReference>
<dbReference type="Proteomes" id="UP000001514">
    <property type="component" value="Unassembled WGS sequence"/>
</dbReference>
<dbReference type="eggNOG" id="ENOG502QUSJ">
    <property type="taxonomic scope" value="Eukaryota"/>
</dbReference>
<gene>
    <name evidence="3" type="ORF">SELMODRAFT_407942</name>
</gene>
<dbReference type="InterPro" id="IPR008889">
    <property type="entry name" value="VQ"/>
</dbReference>
<dbReference type="PANTHER" id="PTHR33179:SF83">
    <property type="entry name" value="VQ DOMAIN-CONTAINING PROTEIN"/>
    <property type="match status" value="1"/>
</dbReference>
<sequence>MGWETEYQENLAFKSQAGEALEMELQSPGSLVVSKLPSWSSSSGHLHDHKSSDDQSWDPVMTSLLKAGSNVASQSSTFDHASTSFLHTSATTGAFAPGFPKSSSDETAAEHHSGTGILVAGSSVLNAPSSAGATSTKVSKKRSRASRRPPTTVLEADSANFRSMVQHLTGIPAPPPMLASSFRPARFDYFGASPGLVRPQPTRSALSFGHHGGAPGGFSIDGGSASGGFFQTYQPPYSLRRLEEFRGFSYVSGRGGSSAPSSHGSFMDPASPGGIYSSMQATPGVINARPSHGTTQEGVYVPHSATNPTTTSSSSSALAMPSLWECEAREGDQSVNARIKREAGGRAEEATTRSSSGRPIASWCFADLLGWLAGCVPVIPLIFVPTRTLHRCARILRRFVSCCRDRCNACLVVVTQEFL</sequence>
<feature type="domain" description="VQ" evidence="2">
    <location>
        <begin position="148"/>
        <end position="175"/>
    </location>
</feature>
<dbReference type="InterPro" id="IPR039609">
    <property type="entry name" value="VQ_15/22"/>
</dbReference>
<dbReference type="KEGG" id="smo:SELMODRAFT_407942"/>
<keyword evidence="4" id="KW-1185">Reference proteome</keyword>
<feature type="region of interest" description="Disordered" evidence="1">
    <location>
        <begin position="37"/>
        <end position="58"/>
    </location>
</feature>
<evidence type="ECO:0000313" key="4">
    <source>
        <dbReference type="Proteomes" id="UP000001514"/>
    </source>
</evidence>